<gene>
    <name evidence="3" type="ORF">TKK_008922</name>
</gene>
<comment type="similarity">
    <text evidence="1">Belongs to the BLOC1S3 family.</text>
</comment>
<comment type="caution">
    <text evidence="3">The sequence shown here is derived from an EMBL/GenBank/DDBJ whole genome shotgun (WGS) entry which is preliminary data.</text>
</comment>
<proteinExistence type="inferred from homology"/>
<dbReference type="Proteomes" id="UP001627154">
    <property type="component" value="Unassembled WGS sequence"/>
</dbReference>
<reference evidence="3 4" key="1">
    <citation type="journal article" date="2024" name="bioRxiv">
        <title>A reference genome for Trichogramma kaykai: A tiny desert-dwelling parasitoid wasp with competing sex-ratio distorters.</title>
        <authorList>
            <person name="Culotta J."/>
            <person name="Lindsey A.R."/>
        </authorList>
    </citation>
    <scope>NUCLEOTIDE SEQUENCE [LARGE SCALE GENOMIC DNA]</scope>
    <source>
        <strain evidence="3 4">KSX58</strain>
    </source>
</reference>
<dbReference type="AlphaFoldDB" id="A0ABD2WWF4"/>
<dbReference type="EMBL" id="JBJJXI010000066">
    <property type="protein sequence ID" value="KAL3397357.1"/>
    <property type="molecule type" value="Genomic_DNA"/>
</dbReference>
<dbReference type="PANTHER" id="PTHR31974">
    <property type="entry name" value="BIOGENESIS OF LYSOSOME-RELATED ORGANELLES COMPLEX 1 SUBUNIT 3"/>
    <property type="match status" value="1"/>
</dbReference>
<sequence length="167" mass="18735">MQEPKAVIVSGEAPESDDEVTIRAGMSFPTMLVQNTCGTIQGEALESDDENNSVSSVGYAVDPSTCSYTSEVRVHKVEKSCVKYNSLLHRKLRDCNKSLDRNIRELMTTTVNNAVEQLVDTNKQLVKSELTLQEAVCKMQESANNFEQALRSLQRTLDEDYFHNIKI</sequence>
<evidence type="ECO:0000256" key="1">
    <source>
        <dbReference type="ARBA" id="ARBA00008942"/>
    </source>
</evidence>
<keyword evidence="4" id="KW-1185">Reference proteome</keyword>
<organism evidence="3 4">
    <name type="scientific">Trichogramma kaykai</name>
    <dbReference type="NCBI Taxonomy" id="54128"/>
    <lineage>
        <taxon>Eukaryota</taxon>
        <taxon>Metazoa</taxon>
        <taxon>Ecdysozoa</taxon>
        <taxon>Arthropoda</taxon>
        <taxon>Hexapoda</taxon>
        <taxon>Insecta</taxon>
        <taxon>Pterygota</taxon>
        <taxon>Neoptera</taxon>
        <taxon>Endopterygota</taxon>
        <taxon>Hymenoptera</taxon>
        <taxon>Apocrita</taxon>
        <taxon>Proctotrupomorpha</taxon>
        <taxon>Chalcidoidea</taxon>
        <taxon>Trichogrammatidae</taxon>
        <taxon>Trichogramma</taxon>
    </lineage>
</organism>
<name>A0ABD2WWF4_9HYME</name>
<evidence type="ECO:0000313" key="3">
    <source>
        <dbReference type="EMBL" id="KAL3397357.1"/>
    </source>
</evidence>
<dbReference type="Pfam" id="PF15753">
    <property type="entry name" value="BLOC1S3"/>
    <property type="match status" value="1"/>
</dbReference>
<dbReference type="PANTHER" id="PTHR31974:SF2">
    <property type="entry name" value="BIOGENESIS OF LYSOSOME-RELATED ORGANELLES COMPLEX 1 SUBUNIT 3"/>
    <property type="match status" value="1"/>
</dbReference>
<dbReference type="InterPro" id="IPR017245">
    <property type="entry name" value="BLOC-1_complex_su-3"/>
</dbReference>
<evidence type="ECO:0000256" key="2">
    <source>
        <dbReference type="ARBA" id="ARBA00019581"/>
    </source>
</evidence>
<protein>
    <recommendedName>
        <fullName evidence="2">Biogenesis of lysosome-related organelles complex 1 subunit 3</fullName>
    </recommendedName>
</protein>
<evidence type="ECO:0000313" key="4">
    <source>
        <dbReference type="Proteomes" id="UP001627154"/>
    </source>
</evidence>
<accession>A0ABD2WWF4</accession>